<dbReference type="InterPro" id="IPR050312">
    <property type="entry name" value="IolE/XylAMocC-like"/>
</dbReference>
<dbReference type="InterPro" id="IPR013022">
    <property type="entry name" value="Xyl_isomerase-like_TIM-brl"/>
</dbReference>
<feature type="domain" description="Xylose isomerase-like TIM barrel" evidence="1">
    <location>
        <begin position="25"/>
        <end position="275"/>
    </location>
</feature>
<organism evidence="2 3">
    <name type="scientific">Qingrenia yutianensis</name>
    <dbReference type="NCBI Taxonomy" id="2763676"/>
    <lineage>
        <taxon>Bacteria</taxon>
        <taxon>Bacillati</taxon>
        <taxon>Bacillota</taxon>
        <taxon>Clostridia</taxon>
        <taxon>Eubacteriales</taxon>
        <taxon>Oscillospiraceae</taxon>
        <taxon>Qingrenia</taxon>
    </lineage>
</organism>
<accession>A0A926IU27</accession>
<dbReference type="PANTHER" id="PTHR12110:SF41">
    <property type="entry name" value="INOSOSE DEHYDRATASE"/>
    <property type="match status" value="1"/>
</dbReference>
<dbReference type="Proteomes" id="UP000647416">
    <property type="component" value="Unassembled WGS sequence"/>
</dbReference>
<comment type="caution">
    <text evidence="2">The sequence shown here is derived from an EMBL/GenBank/DDBJ whole genome shotgun (WGS) entry which is preliminary data.</text>
</comment>
<dbReference type="RefSeq" id="WP_262432510.1">
    <property type="nucleotide sequence ID" value="NZ_JACRTE010000016.1"/>
</dbReference>
<gene>
    <name evidence="2" type="ORF">H8706_09985</name>
</gene>
<keyword evidence="3" id="KW-1185">Reference proteome</keyword>
<sequence length="278" mass="31425">MSKFKLGLQLYTIRDEMEKDMDACLKKVKEMGYDCVEFAGFFGKSAEEVKAMLDKYGLEAVSSHQTVGIKDDEPLSPEDTVKYLNTLGVKYCAIPWYGKENYVEDFDGTMEKFKKSSEILKKGGIDLYYHNHDFEFDKIDGETIHDKIFETLGTDVIKPEIDVCWVHYAGYEPTEVMKKYAGKVNILHLKDFVCKNLGGGPVYALIDNSGKEGEKASREDNGFEFRPVGHGIQDMPKIIDAAREFGIEYLIVEQDGHPNASSMEDAKISIDYLKSLGL</sequence>
<reference evidence="2" key="1">
    <citation type="submission" date="2020-08" db="EMBL/GenBank/DDBJ databases">
        <title>Genome public.</title>
        <authorList>
            <person name="Liu C."/>
            <person name="Sun Q."/>
        </authorList>
    </citation>
    <scope>NUCLEOTIDE SEQUENCE</scope>
    <source>
        <strain evidence="2">NSJ-50</strain>
    </source>
</reference>
<dbReference type="Gene3D" id="3.20.20.150">
    <property type="entry name" value="Divalent-metal-dependent TIM barrel enzymes"/>
    <property type="match status" value="1"/>
</dbReference>
<dbReference type="SUPFAM" id="SSF51658">
    <property type="entry name" value="Xylose isomerase-like"/>
    <property type="match status" value="1"/>
</dbReference>
<proteinExistence type="predicted"/>
<dbReference type="Pfam" id="PF01261">
    <property type="entry name" value="AP_endonuc_2"/>
    <property type="match status" value="1"/>
</dbReference>
<name>A0A926IU27_9FIRM</name>
<keyword evidence="2" id="KW-0413">Isomerase</keyword>
<dbReference type="EMBL" id="JACRTE010000016">
    <property type="protein sequence ID" value="MBC8597195.1"/>
    <property type="molecule type" value="Genomic_DNA"/>
</dbReference>
<evidence type="ECO:0000259" key="1">
    <source>
        <dbReference type="Pfam" id="PF01261"/>
    </source>
</evidence>
<evidence type="ECO:0000313" key="2">
    <source>
        <dbReference type="EMBL" id="MBC8597195.1"/>
    </source>
</evidence>
<evidence type="ECO:0000313" key="3">
    <source>
        <dbReference type="Proteomes" id="UP000647416"/>
    </source>
</evidence>
<protein>
    <submittedName>
        <fullName evidence="2">Sugar phosphate isomerase/epimerase</fullName>
    </submittedName>
</protein>
<dbReference type="AlphaFoldDB" id="A0A926IU27"/>
<dbReference type="PANTHER" id="PTHR12110">
    <property type="entry name" value="HYDROXYPYRUVATE ISOMERASE"/>
    <property type="match status" value="1"/>
</dbReference>
<dbReference type="GO" id="GO:0016853">
    <property type="term" value="F:isomerase activity"/>
    <property type="evidence" value="ECO:0007669"/>
    <property type="project" value="UniProtKB-KW"/>
</dbReference>
<dbReference type="InterPro" id="IPR036237">
    <property type="entry name" value="Xyl_isomerase-like_sf"/>
</dbReference>